<name>A0A3D8QRW4_9EURO</name>
<dbReference type="RefSeq" id="XP_026599580.1">
    <property type="nucleotide sequence ID" value="XM_026751848.1"/>
</dbReference>
<dbReference type="PANTHER" id="PTHR42748">
    <property type="entry name" value="NITROGEN METABOLITE REPRESSION PROTEIN NMRA FAMILY MEMBER"/>
    <property type="match status" value="1"/>
</dbReference>
<dbReference type="AlphaFoldDB" id="A0A3D8QRW4"/>
<dbReference type="InterPro" id="IPR008030">
    <property type="entry name" value="NmrA-like"/>
</dbReference>
<dbReference type="OrthoDB" id="3358371at2759"/>
<dbReference type="Gene3D" id="3.40.50.720">
    <property type="entry name" value="NAD(P)-binding Rossmann-like Domain"/>
    <property type="match status" value="1"/>
</dbReference>
<dbReference type="InterPro" id="IPR036291">
    <property type="entry name" value="NAD(P)-bd_dom_sf"/>
</dbReference>
<evidence type="ECO:0000256" key="2">
    <source>
        <dbReference type="ARBA" id="ARBA00022857"/>
    </source>
</evidence>
<evidence type="ECO:0000256" key="1">
    <source>
        <dbReference type="ARBA" id="ARBA00006328"/>
    </source>
</evidence>
<dbReference type="Pfam" id="PF05368">
    <property type="entry name" value="NmrA"/>
    <property type="match status" value="1"/>
</dbReference>
<dbReference type="GeneID" id="38120202"/>
<dbReference type="InterPro" id="IPR051164">
    <property type="entry name" value="NmrA-like_oxidored"/>
</dbReference>
<organism evidence="4 5">
    <name type="scientific">Aspergillus mulundensis</name>
    <dbReference type="NCBI Taxonomy" id="1810919"/>
    <lineage>
        <taxon>Eukaryota</taxon>
        <taxon>Fungi</taxon>
        <taxon>Dikarya</taxon>
        <taxon>Ascomycota</taxon>
        <taxon>Pezizomycotina</taxon>
        <taxon>Eurotiomycetes</taxon>
        <taxon>Eurotiomycetidae</taxon>
        <taxon>Eurotiales</taxon>
        <taxon>Aspergillaceae</taxon>
        <taxon>Aspergillus</taxon>
        <taxon>Aspergillus subgen. Nidulantes</taxon>
    </lineage>
</organism>
<feature type="domain" description="NmrA-like" evidence="3">
    <location>
        <begin position="4"/>
        <end position="220"/>
    </location>
</feature>
<dbReference type="STRING" id="1810919.A0A3D8QRW4"/>
<dbReference type="Proteomes" id="UP000256690">
    <property type="component" value="Unassembled WGS sequence"/>
</dbReference>
<comment type="similarity">
    <text evidence="1">Belongs to the NmrA-type oxidoreductase family.</text>
</comment>
<dbReference type="PANTHER" id="PTHR42748:SF28">
    <property type="entry name" value="NMRA-LIKE DOMAIN-CONTAINING PROTEIN"/>
    <property type="match status" value="1"/>
</dbReference>
<proteinExistence type="inferred from homology"/>
<evidence type="ECO:0000313" key="5">
    <source>
        <dbReference type="Proteomes" id="UP000256690"/>
    </source>
</evidence>
<accession>A0A3D8QRW4</accession>
<sequence length="335" mass="36102">MPNLLVVTGATGAQGSSVIDALLAANPKTPWKIRGVTRNTASPKAQALTTRGIEMVSASFDDEESLRLAFTGATAIFAVTDFYEPFARGVGPEKCMQIEYERGVKLARAARDIPTLETYFWSTLPAARDLTGGEVGVPHFDAKGDIDAYIKSDAVLNPKAVLLLTGVYASNLAFPPFTPVYSRAAKQYILPLPANSSAHLTSLGPVTNIGVTVAGLLEYPYPEDKVPAGPKGGRYVHVTTGAYPLQEYFSKWAEIAGKGKLRVLSISLEQYGELYGPLGTELGLMIKFFEVAGAPRTWGTVGEGDVMVDARELEGVKGRLVTAEEYWAQENWDGY</sequence>
<gene>
    <name evidence="4" type="ORF">DSM5745_09832</name>
</gene>
<dbReference type="EMBL" id="PVWQ01000014">
    <property type="protein sequence ID" value="RDW64421.1"/>
    <property type="molecule type" value="Genomic_DNA"/>
</dbReference>
<comment type="caution">
    <text evidence="4">The sequence shown here is derived from an EMBL/GenBank/DDBJ whole genome shotgun (WGS) entry which is preliminary data.</text>
</comment>
<dbReference type="Gene3D" id="3.90.25.10">
    <property type="entry name" value="UDP-galactose 4-epimerase, domain 1"/>
    <property type="match status" value="1"/>
</dbReference>
<reference evidence="4 5" key="1">
    <citation type="journal article" date="2018" name="IMA Fungus">
        <title>IMA Genome-F 9: Draft genome sequence of Annulohypoxylon stygium, Aspergillus mulundensis, Berkeleyomyces basicola (syn. Thielaviopsis basicola), Ceratocystis smalleyi, two Cercospora beticola strains, Coleophoma cylindrospora, Fusarium fracticaudum, Phialophora cf. hyalina, and Morchella septimelata.</title>
        <authorList>
            <person name="Wingfield B.D."/>
            <person name="Bills G.F."/>
            <person name="Dong Y."/>
            <person name="Huang W."/>
            <person name="Nel W.J."/>
            <person name="Swalarsk-Parry B.S."/>
            <person name="Vaghefi N."/>
            <person name="Wilken P.M."/>
            <person name="An Z."/>
            <person name="de Beer Z.W."/>
            <person name="De Vos L."/>
            <person name="Chen L."/>
            <person name="Duong T.A."/>
            <person name="Gao Y."/>
            <person name="Hammerbacher A."/>
            <person name="Kikkert J.R."/>
            <person name="Li Y."/>
            <person name="Li H."/>
            <person name="Li K."/>
            <person name="Li Q."/>
            <person name="Liu X."/>
            <person name="Ma X."/>
            <person name="Naidoo K."/>
            <person name="Pethybridge S.J."/>
            <person name="Sun J."/>
            <person name="Steenkamp E.T."/>
            <person name="van der Nest M.A."/>
            <person name="van Wyk S."/>
            <person name="Wingfield M.J."/>
            <person name="Xiong C."/>
            <person name="Yue Q."/>
            <person name="Zhang X."/>
        </authorList>
    </citation>
    <scope>NUCLEOTIDE SEQUENCE [LARGE SCALE GENOMIC DNA]</scope>
    <source>
        <strain evidence="4 5">DSM 5745</strain>
    </source>
</reference>
<dbReference type="SUPFAM" id="SSF51735">
    <property type="entry name" value="NAD(P)-binding Rossmann-fold domains"/>
    <property type="match status" value="1"/>
</dbReference>
<dbReference type="GO" id="GO:0005634">
    <property type="term" value="C:nucleus"/>
    <property type="evidence" value="ECO:0007669"/>
    <property type="project" value="TreeGrafter"/>
</dbReference>
<evidence type="ECO:0000259" key="3">
    <source>
        <dbReference type="Pfam" id="PF05368"/>
    </source>
</evidence>
<evidence type="ECO:0000313" key="4">
    <source>
        <dbReference type="EMBL" id="RDW64421.1"/>
    </source>
</evidence>
<protein>
    <submittedName>
        <fullName evidence="4">NAD(P)-binding</fullName>
    </submittedName>
</protein>
<keyword evidence="2" id="KW-0521">NADP</keyword>
<keyword evidence="5" id="KW-1185">Reference proteome</keyword>